<dbReference type="Proteomes" id="UP001304243">
    <property type="component" value="Unassembled WGS sequence"/>
</dbReference>
<evidence type="ECO:0000259" key="1">
    <source>
        <dbReference type="SMART" id="SM00458"/>
    </source>
</evidence>
<name>A0AAN7DIG7_9FUNG</name>
<reference evidence="2 3" key="1">
    <citation type="submission" date="2022-11" db="EMBL/GenBank/DDBJ databases">
        <title>Mucor velutinosus strain NIH1002 WGS.</title>
        <authorList>
            <person name="Subramanian P."/>
            <person name="Mullikin J.C."/>
            <person name="Segre J.A."/>
            <person name="Zelazny A.M."/>
        </authorList>
    </citation>
    <scope>NUCLEOTIDE SEQUENCE [LARGE SCALE GENOMIC DNA]</scope>
    <source>
        <strain evidence="2 3">NIH1002</strain>
    </source>
</reference>
<dbReference type="SMART" id="SM00458">
    <property type="entry name" value="RICIN"/>
    <property type="match status" value="1"/>
</dbReference>
<proteinExistence type="predicted"/>
<dbReference type="Pfam" id="PF00652">
    <property type="entry name" value="Ricin_B_lectin"/>
    <property type="match status" value="1"/>
</dbReference>
<dbReference type="InterPro" id="IPR000772">
    <property type="entry name" value="Ricin_B_lectin"/>
</dbReference>
<dbReference type="CDD" id="cd23454">
    <property type="entry name" value="beta-trefoil_Ricin_GllA-1"/>
    <property type="match status" value="1"/>
</dbReference>
<keyword evidence="2" id="KW-0547">Nucleotide-binding</keyword>
<keyword evidence="2" id="KW-0347">Helicase</keyword>
<dbReference type="AlphaFoldDB" id="A0AAN7DIG7"/>
<feature type="domain" description="Ricin B lectin" evidence="1">
    <location>
        <begin position="2"/>
        <end position="140"/>
    </location>
</feature>
<sequence>MTGTMYFIKSQMNGRVLDVSEGSTEDEAPIIVYSQKSEDCLNQLWRYEDGYLINANSAKALDISGGEMQPESPIIQYAQKMSEEAANQKWEIDDEGYICCAARPDLVLDIAERNDEDGAAIILYSKREGEIASNQRWFLEEYSG</sequence>
<dbReference type="GO" id="GO:0003678">
    <property type="term" value="F:DNA helicase activity"/>
    <property type="evidence" value="ECO:0007669"/>
    <property type="project" value="UniProtKB-EC"/>
</dbReference>
<organism evidence="2 3">
    <name type="scientific">Mucor velutinosus</name>
    <dbReference type="NCBI Taxonomy" id="708070"/>
    <lineage>
        <taxon>Eukaryota</taxon>
        <taxon>Fungi</taxon>
        <taxon>Fungi incertae sedis</taxon>
        <taxon>Mucoromycota</taxon>
        <taxon>Mucoromycotina</taxon>
        <taxon>Mucoromycetes</taxon>
        <taxon>Mucorales</taxon>
        <taxon>Mucorineae</taxon>
        <taxon>Mucoraceae</taxon>
        <taxon>Mucor</taxon>
    </lineage>
</organism>
<evidence type="ECO:0000313" key="3">
    <source>
        <dbReference type="Proteomes" id="UP001304243"/>
    </source>
</evidence>
<dbReference type="GeneID" id="89944659"/>
<keyword evidence="2" id="KW-0378">Hydrolase</keyword>
<accession>A0AAN7DIG7</accession>
<dbReference type="EMBL" id="JASEJX010000013">
    <property type="protein sequence ID" value="KAK4517617.1"/>
    <property type="molecule type" value="Genomic_DNA"/>
</dbReference>
<dbReference type="GO" id="GO:0016787">
    <property type="term" value="F:hydrolase activity"/>
    <property type="evidence" value="ECO:0007669"/>
    <property type="project" value="UniProtKB-KW"/>
</dbReference>
<dbReference type="Gene3D" id="2.80.10.50">
    <property type="match status" value="1"/>
</dbReference>
<dbReference type="InterPro" id="IPR035992">
    <property type="entry name" value="Ricin_B-like_lectins"/>
</dbReference>
<dbReference type="SUPFAM" id="SSF50370">
    <property type="entry name" value="Ricin B-like lectins"/>
    <property type="match status" value="1"/>
</dbReference>
<dbReference type="RefSeq" id="XP_064684283.1">
    <property type="nucleotide sequence ID" value="XM_064820363.1"/>
</dbReference>
<keyword evidence="2" id="KW-0067">ATP-binding</keyword>
<gene>
    <name evidence="2" type="primary">RAD3</name>
    <name evidence="2" type="ORF">ATC70_000957</name>
</gene>
<evidence type="ECO:0000313" key="2">
    <source>
        <dbReference type="EMBL" id="KAK4517617.1"/>
    </source>
</evidence>
<comment type="caution">
    <text evidence="2">The sequence shown here is derived from an EMBL/GenBank/DDBJ whole genome shotgun (WGS) entry which is preliminary data.</text>
</comment>
<dbReference type="PROSITE" id="PS50231">
    <property type="entry name" value="RICIN_B_LECTIN"/>
    <property type="match status" value="1"/>
</dbReference>
<dbReference type="EC" id="3.6.4.12" evidence="2"/>
<keyword evidence="3" id="KW-1185">Reference proteome</keyword>
<protein>
    <submittedName>
        <fullName evidence="2">TFIIH/NER complex ATP-dependent 5'-3' DNA helicase subunit</fullName>
        <ecNumber evidence="2">3.6.4.12</ecNumber>
    </submittedName>
</protein>